<accession>A0A835U7W5</accession>
<dbReference type="AlphaFoldDB" id="A0A835U7W5"/>
<dbReference type="EMBL" id="JADCNM010000186">
    <property type="protein sequence ID" value="KAG0449411.1"/>
    <property type="molecule type" value="Genomic_DNA"/>
</dbReference>
<dbReference type="Proteomes" id="UP000639772">
    <property type="component" value="Unassembled WGS sequence"/>
</dbReference>
<proteinExistence type="predicted"/>
<gene>
    <name evidence="1" type="ORF">HPP92_027320</name>
</gene>
<name>A0A835U7W5_VANPL</name>
<evidence type="ECO:0000313" key="1">
    <source>
        <dbReference type="EMBL" id="KAG0449411.1"/>
    </source>
</evidence>
<organism evidence="1 2">
    <name type="scientific">Vanilla planifolia</name>
    <name type="common">Vanilla</name>
    <dbReference type="NCBI Taxonomy" id="51239"/>
    <lineage>
        <taxon>Eukaryota</taxon>
        <taxon>Viridiplantae</taxon>
        <taxon>Streptophyta</taxon>
        <taxon>Embryophyta</taxon>
        <taxon>Tracheophyta</taxon>
        <taxon>Spermatophyta</taxon>
        <taxon>Magnoliopsida</taxon>
        <taxon>Liliopsida</taxon>
        <taxon>Asparagales</taxon>
        <taxon>Orchidaceae</taxon>
        <taxon>Vanilloideae</taxon>
        <taxon>Vanilleae</taxon>
        <taxon>Vanilla</taxon>
    </lineage>
</organism>
<evidence type="ECO:0000313" key="2">
    <source>
        <dbReference type="Proteomes" id="UP000639772"/>
    </source>
</evidence>
<reference evidence="1 2" key="1">
    <citation type="journal article" date="2020" name="Nat. Food">
        <title>A phased Vanilla planifolia genome enables genetic improvement of flavour and production.</title>
        <authorList>
            <person name="Hasing T."/>
            <person name="Tang H."/>
            <person name="Brym M."/>
            <person name="Khazi F."/>
            <person name="Huang T."/>
            <person name="Chambers A.H."/>
        </authorList>
    </citation>
    <scope>NUCLEOTIDE SEQUENCE [LARGE SCALE GENOMIC DNA]</scope>
    <source>
        <tissue evidence="1">Leaf</tissue>
    </source>
</reference>
<protein>
    <submittedName>
        <fullName evidence="1">Uncharacterized protein</fullName>
    </submittedName>
</protein>
<sequence>MAYPLSSSESSIGAASLMERMNSLLGSVFANLTLVVDLAGSIQGSNAAAIGPIAKLAYSSPMVAMSILATGRIGTCHSSSPTCTLVVCVIIAKKVGGCSPVAILLNLSMSNITEM</sequence>
<comment type="caution">
    <text evidence="1">The sequence shown here is derived from an EMBL/GenBank/DDBJ whole genome shotgun (WGS) entry which is preliminary data.</text>
</comment>